<evidence type="ECO:0000256" key="2">
    <source>
        <dbReference type="ARBA" id="ARBA00022679"/>
    </source>
</evidence>
<evidence type="ECO:0008006" key="4">
    <source>
        <dbReference type="Google" id="ProtNLM"/>
    </source>
</evidence>
<dbReference type="Gene3D" id="3.90.550.10">
    <property type="entry name" value="Spore Coat Polysaccharide Biosynthesis Protein SpsA, Chain A"/>
    <property type="match status" value="1"/>
</dbReference>
<dbReference type="Pfam" id="PF05637">
    <property type="entry name" value="Glyco_transf_34"/>
    <property type="match status" value="1"/>
</dbReference>
<proteinExistence type="predicted"/>
<reference evidence="3" key="1">
    <citation type="journal article" date="2020" name="Nature">
        <title>Giant virus diversity and host interactions through global metagenomics.</title>
        <authorList>
            <person name="Schulz F."/>
            <person name="Roux S."/>
            <person name="Paez-Espino D."/>
            <person name="Jungbluth S."/>
            <person name="Walsh D.A."/>
            <person name="Denef V.J."/>
            <person name="McMahon K.D."/>
            <person name="Konstantinidis K.T."/>
            <person name="Eloe-Fadrosh E.A."/>
            <person name="Kyrpides N.C."/>
            <person name="Woyke T."/>
        </authorList>
    </citation>
    <scope>NUCLEOTIDE SEQUENCE</scope>
    <source>
        <strain evidence="3">GVMAG-M-3300022752-39</strain>
    </source>
</reference>
<dbReference type="EMBL" id="MN739490">
    <property type="protein sequence ID" value="QHT08149.1"/>
    <property type="molecule type" value="Genomic_DNA"/>
</dbReference>
<protein>
    <recommendedName>
        <fullName evidence="4">Nucleotide-diphospho-sugar transferase domain-containing protein</fullName>
    </recommendedName>
</protein>
<dbReference type="InterPro" id="IPR008630">
    <property type="entry name" value="Glyco_trans_34"/>
</dbReference>
<accession>A0A6C0CWR6</accession>
<dbReference type="GO" id="GO:0016020">
    <property type="term" value="C:membrane"/>
    <property type="evidence" value="ECO:0007669"/>
    <property type="project" value="InterPro"/>
</dbReference>
<evidence type="ECO:0000256" key="1">
    <source>
        <dbReference type="ARBA" id="ARBA00022676"/>
    </source>
</evidence>
<dbReference type="GO" id="GO:0016757">
    <property type="term" value="F:glycosyltransferase activity"/>
    <property type="evidence" value="ECO:0007669"/>
    <property type="project" value="UniProtKB-KW"/>
</dbReference>
<dbReference type="AlphaFoldDB" id="A0A6C0CWR6"/>
<organism evidence="3">
    <name type="scientific">viral metagenome</name>
    <dbReference type="NCBI Taxonomy" id="1070528"/>
    <lineage>
        <taxon>unclassified sequences</taxon>
        <taxon>metagenomes</taxon>
        <taxon>organismal metagenomes</taxon>
    </lineage>
</organism>
<dbReference type="SUPFAM" id="SSF53448">
    <property type="entry name" value="Nucleotide-diphospho-sugar transferases"/>
    <property type="match status" value="1"/>
</dbReference>
<keyword evidence="1" id="KW-0328">Glycosyltransferase</keyword>
<keyword evidence="2" id="KW-0808">Transferase</keyword>
<sequence length="211" mass="25370">MFEAKDICFVSSHYPLEQYYAQRCRKSFEKYTNKHGYHFFYDEDLPESTETHILHFKRCVSIEKASIKYPDTKWFVWVDSDVYVNKYDLPVESQIDLTDTNILYHLFHENPWHYPINTGVKFVNKDALQYEKLIWENRNTDPWSSFPFEQKTLYEFILPQIPDKYIIHDPYMLNCIDGPHDAYKKDALFIHLCGRSEDKKNEGSQIINLDE</sequence>
<name>A0A6C0CWR6_9ZZZZ</name>
<dbReference type="InterPro" id="IPR029044">
    <property type="entry name" value="Nucleotide-diphossugar_trans"/>
</dbReference>
<evidence type="ECO:0000313" key="3">
    <source>
        <dbReference type="EMBL" id="QHT08149.1"/>
    </source>
</evidence>